<dbReference type="KEGG" id="pbap:Pla133_08280"/>
<evidence type="ECO:0000313" key="2">
    <source>
        <dbReference type="Proteomes" id="UP000316921"/>
    </source>
</evidence>
<organism evidence="1 2">
    <name type="scientific">Engelhardtia mirabilis</name>
    <dbReference type="NCBI Taxonomy" id="2528011"/>
    <lineage>
        <taxon>Bacteria</taxon>
        <taxon>Pseudomonadati</taxon>
        <taxon>Planctomycetota</taxon>
        <taxon>Planctomycetia</taxon>
        <taxon>Planctomycetia incertae sedis</taxon>
        <taxon>Engelhardtia</taxon>
    </lineage>
</organism>
<evidence type="ECO:0000313" key="1">
    <source>
        <dbReference type="EMBL" id="QDU65762.1"/>
    </source>
</evidence>
<dbReference type="CDD" id="cd03443">
    <property type="entry name" value="PaaI_thioesterase"/>
    <property type="match status" value="1"/>
</dbReference>
<sequence>MNGAQILELWRRCAASPDPPAAFTRELFAAVPYSGSTGARVEELSPGQVRVTLEQHREVENHLNSIHAVALTNVGELASGLALITALPEGMRSIVIELSTRYLKKARGTLTAECRAPAVEAGEEAELEVEAPIRDSQGEVVALVTARWKVGPLPKGT</sequence>
<protein>
    <recommendedName>
        <fullName evidence="3">DUF4442 domain-containing protein</fullName>
    </recommendedName>
</protein>
<reference evidence="1 2" key="1">
    <citation type="submission" date="2019-02" db="EMBL/GenBank/DDBJ databases">
        <title>Deep-cultivation of Planctomycetes and their phenomic and genomic characterization uncovers novel biology.</title>
        <authorList>
            <person name="Wiegand S."/>
            <person name="Jogler M."/>
            <person name="Boedeker C."/>
            <person name="Pinto D."/>
            <person name="Vollmers J."/>
            <person name="Rivas-Marin E."/>
            <person name="Kohn T."/>
            <person name="Peeters S.H."/>
            <person name="Heuer A."/>
            <person name="Rast P."/>
            <person name="Oberbeckmann S."/>
            <person name="Bunk B."/>
            <person name="Jeske O."/>
            <person name="Meyerdierks A."/>
            <person name="Storesund J.E."/>
            <person name="Kallscheuer N."/>
            <person name="Luecker S."/>
            <person name="Lage O.M."/>
            <person name="Pohl T."/>
            <person name="Merkel B.J."/>
            <person name="Hornburger P."/>
            <person name="Mueller R.-W."/>
            <person name="Bruemmer F."/>
            <person name="Labrenz M."/>
            <person name="Spormann A.M."/>
            <person name="Op den Camp H."/>
            <person name="Overmann J."/>
            <person name="Amann R."/>
            <person name="Jetten M.S.M."/>
            <person name="Mascher T."/>
            <person name="Medema M.H."/>
            <person name="Devos D.P."/>
            <person name="Kaster A.-K."/>
            <person name="Ovreas L."/>
            <person name="Rohde M."/>
            <person name="Galperin M.Y."/>
            <person name="Jogler C."/>
        </authorList>
    </citation>
    <scope>NUCLEOTIDE SEQUENCE [LARGE SCALE GENOMIC DNA]</scope>
    <source>
        <strain evidence="1 2">Pla133</strain>
    </source>
</reference>
<dbReference type="EMBL" id="CP036287">
    <property type="protein sequence ID" value="QDU65762.1"/>
    <property type="molecule type" value="Genomic_DNA"/>
</dbReference>
<proteinExistence type="predicted"/>
<keyword evidence="2" id="KW-1185">Reference proteome</keyword>
<dbReference type="Gene3D" id="3.10.129.10">
    <property type="entry name" value="Hotdog Thioesterase"/>
    <property type="match status" value="1"/>
</dbReference>
<dbReference type="InterPro" id="IPR027961">
    <property type="entry name" value="DUF4442"/>
</dbReference>
<gene>
    <name evidence="1" type="ORF">Pla133_08280</name>
</gene>
<dbReference type="SUPFAM" id="SSF54637">
    <property type="entry name" value="Thioesterase/thiol ester dehydrase-isomerase"/>
    <property type="match status" value="1"/>
</dbReference>
<dbReference type="Proteomes" id="UP000316921">
    <property type="component" value="Chromosome"/>
</dbReference>
<dbReference type="Pfam" id="PF14539">
    <property type="entry name" value="DUF4442"/>
    <property type="match status" value="1"/>
</dbReference>
<accession>A0A518BFL7</accession>
<dbReference type="InterPro" id="IPR029069">
    <property type="entry name" value="HotDog_dom_sf"/>
</dbReference>
<name>A0A518BFL7_9BACT</name>
<evidence type="ECO:0008006" key="3">
    <source>
        <dbReference type="Google" id="ProtNLM"/>
    </source>
</evidence>
<dbReference type="RefSeq" id="WP_145062672.1">
    <property type="nucleotide sequence ID" value="NZ_CP036287.1"/>
</dbReference>
<dbReference type="AlphaFoldDB" id="A0A518BFL7"/>